<dbReference type="Gene3D" id="3.20.20.10">
    <property type="entry name" value="Alanine racemase"/>
    <property type="match status" value="2"/>
</dbReference>
<dbReference type="EnsemblPlants" id="KRH32481">
    <property type="protein sequence ID" value="KRH32481"/>
    <property type="gene ID" value="GLYMA_10G053600"/>
</dbReference>
<evidence type="ECO:0000259" key="3">
    <source>
        <dbReference type="Pfam" id="PF02784"/>
    </source>
</evidence>
<dbReference type="HOGENOM" id="CLU_026444_0_0_1"/>
<reference evidence="4" key="3">
    <citation type="submission" date="2018-07" db="EMBL/GenBank/DDBJ databases">
        <title>WGS assembly of Glycine max.</title>
        <authorList>
            <person name="Schmutz J."/>
            <person name="Cannon S."/>
            <person name="Schlueter J."/>
            <person name="Ma J."/>
            <person name="Mitros T."/>
            <person name="Nelson W."/>
            <person name="Hyten D."/>
            <person name="Song Q."/>
            <person name="Thelen J."/>
            <person name="Cheng J."/>
            <person name="Xu D."/>
            <person name="Hellsten U."/>
            <person name="May G."/>
            <person name="Yu Y."/>
            <person name="Sakurai T."/>
            <person name="Umezawa T."/>
            <person name="Bhattacharyya M."/>
            <person name="Sandhu D."/>
            <person name="Valliyodan B."/>
            <person name="Lindquist E."/>
            <person name="Peto M."/>
            <person name="Grant D."/>
            <person name="Shu S."/>
            <person name="Goodstein D."/>
            <person name="Barry K."/>
            <person name="Futrell-Griggs M."/>
            <person name="Abernathy B."/>
            <person name="Du J."/>
            <person name="Tian Z."/>
            <person name="Zhu L."/>
            <person name="Gill N."/>
            <person name="Joshi T."/>
            <person name="Libault M."/>
            <person name="Sethuraman A."/>
            <person name="Zhang X."/>
            <person name="Shinozaki K."/>
            <person name="Nguyen H."/>
            <person name="Wing R."/>
            <person name="Cregan P."/>
            <person name="Specht J."/>
            <person name="Grimwood J."/>
            <person name="Rokhsar D."/>
            <person name="Stacey G."/>
            <person name="Shoemaker R."/>
            <person name="Jackson S."/>
        </authorList>
    </citation>
    <scope>NUCLEOTIDE SEQUENCE</scope>
    <source>
        <tissue evidence="4">Callus</tissue>
    </source>
</reference>
<dbReference type="InterPro" id="IPR029066">
    <property type="entry name" value="PLP-binding_barrel"/>
</dbReference>
<dbReference type="Proteomes" id="UP000008827">
    <property type="component" value="Chromosome 10"/>
</dbReference>
<name>K7LHL6_SOYBN</name>
<keyword evidence="6" id="KW-1185">Reference proteome</keyword>
<evidence type="ECO:0000256" key="1">
    <source>
        <dbReference type="ARBA" id="ARBA00001933"/>
    </source>
</evidence>
<dbReference type="Gramene" id="KRH32481">
    <property type="protein sequence ID" value="KRH32481"/>
    <property type="gene ID" value="GLYMA_10G053600"/>
</dbReference>
<protein>
    <recommendedName>
        <fullName evidence="3">Orn/DAP/Arg decarboxylase 2 N-terminal domain-containing protein</fullName>
    </recommendedName>
</protein>
<feature type="domain" description="Orn/DAP/Arg decarboxylase 2 N-terminal" evidence="3">
    <location>
        <begin position="201"/>
        <end position="282"/>
    </location>
</feature>
<accession>K7LHL6</accession>
<comment type="cofactor">
    <cofactor evidence="1">
        <name>pyridoxal 5'-phosphate</name>
        <dbReference type="ChEBI" id="CHEBI:597326"/>
    </cofactor>
</comment>
<dbReference type="InterPro" id="IPR022644">
    <property type="entry name" value="De-COase2_N"/>
</dbReference>
<evidence type="ECO:0000313" key="5">
    <source>
        <dbReference type="EnsemblPlants" id="KRH32481"/>
    </source>
</evidence>
<dbReference type="PANTHER" id="PTHR43727:SF2">
    <property type="entry name" value="GROUP IV DECARBOXYLASE"/>
    <property type="match status" value="1"/>
</dbReference>
<organism evidence="4">
    <name type="scientific">Glycine max</name>
    <name type="common">Soybean</name>
    <name type="synonym">Glycine hispida</name>
    <dbReference type="NCBI Taxonomy" id="3847"/>
    <lineage>
        <taxon>Eukaryota</taxon>
        <taxon>Viridiplantae</taxon>
        <taxon>Streptophyta</taxon>
        <taxon>Embryophyta</taxon>
        <taxon>Tracheophyta</taxon>
        <taxon>Spermatophyta</taxon>
        <taxon>Magnoliopsida</taxon>
        <taxon>eudicotyledons</taxon>
        <taxon>Gunneridae</taxon>
        <taxon>Pentapetalae</taxon>
        <taxon>rosids</taxon>
        <taxon>fabids</taxon>
        <taxon>Fabales</taxon>
        <taxon>Fabaceae</taxon>
        <taxon>Papilionoideae</taxon>
        <taxon>50 kb inversion clade</taxon>
        <taxon>NPAAA clade</taxon>
        <taxon>indigoferoid/millettioid clade</taxon>
        <taxon>Phaseoleae</taxon>
        <taxon>Glycine</taxon>
        <taxon>Glycine subgen. Soja</taxon>
    </lineage>
</organism>
<dbReference type="Pfam" id="PF02784">
    <property type="entry name" value="Orn_Arg_deC_N"/>
    <property type="match status" value="2"/>
</dbReference>
<dbReference type="eggNOG" id="KOG0622">
    <property type="taxonomic scope" value="Eukaryota"/>
</dbReference>
<dbReference type="GO" id="GO:0009089">
    <property type="term" value="P:lysine biosynthetic process via diaminopimelate"/>
    <property type="evidence" value="ECO:0000318"/>
    <property type="project" value="GO_Central"/>
</dbReference>
<reference evidence="5" key="2">
    <citation type="submission" date="2018-02" db="UniProtKB">
        <authorList>
            <consortium name="EnsemblPlants"/>
        </authorList>
    </citation>
    <scope>IDENTIFICATION</scope>
    <source>
        <strain evidence="5">Williams 82</strain>
    </source>
</reference>
<dbReference type="STRING" id="3847.K7LHL6"/>
<dbReference type="PaxDb" id="3847-GLYMA10G06090.3"/>
<dbReference type="SUPFAM" id="SSF50621">
    <property type="entry name" value="Alanine racemase C-terminal domain-like"/>
    <property type="match status" value="1"/>
</dbReference>
<dbReference type="AlphaFoldDB" id="K7LHL6"/>
<evidence type="ECO:0000256" key="2">
    <source>
        <dbReference type="ARBA" id="ARBA00022898"/>
    </source>
</evidence>
<sequence>MAASHVLYNPPSLSKTFINHSLNQNPFPQNLILPLKATIKPRVLRVVHSQKIIANPSLHDSDTKTHFRHYFTKSEDGFLYCEGLKVHEIMDSVERTHFYLSSKPEITRNVEAYKDALECLRSIIGYAIKAVMKILEHLRQLGCGAVLVSGNEFSLALHAGFDPTRCIFNGNGKILDDLVLAAKEGVFVNIDSEFDLENIGIRTPKFGIRNEKLQWFLDAVKEHPNELKLVGAHCHLGSTITKVDIFRDAAIIMVNYIDQIQAQGFQVDYLNIGGGLGIDYQHSGAVLPTPRDLIDIHSIPANLIFYACGTFRSLIANICCLVNRVTGVKTNGSKNFIVIDGSMAELIHPNIYHIMFFIEVWGSGPPSFLNYHIELVSPAPADAEIAKFDVLGPVCESADFFGKDRQLPTPAKFHFAWYSCLVVHDAGAYCMSMASTYNLKMRPPEYWVSKIRHGETFEDHMRSFEGL</sequence>
<dbReference type="InterPro" id="IPR009006">
    <property type="entry name" value="Ala_racemase/Decarboxylase_C"/>
</dbReference>
<feature type="domain" description="Orn/DAP/Arg decarboxylase 2 N-terminal" evidence="3">
    <location>
        <begin position="105"/>
        <end position="200"/>
    </location>
</feature>
<dbReference type="Gene3D" id="2.40.37.10">
    <property type="entry name" value="Lyase, Ornithine Decarboxylase, Chain A, domain 1"/>
    <property type="match status" value="1"/>
</dbReference>
<dbReference type="GO" id="GO:0008836">
    <property type="term" value="F:diaminopimelate decarboxylase activity"/>
    <property type="evidence" value="ECO:0000318"/>
    <property type="project" value="GO_Central"/>
</dbReference>
<evidence type="ECO:0000313" key="6">
    <source>
        <dbReference type="Proteomes" id="UP000008827"/>
    </source>
</evidence>
<keyword evidence="2" id="KW-0663">Pyridoxal phosphate</keyword>
<dbReference type="SMR" id="K7LHL6"/>
<dbReference type="InParanoid" id="K7LHL6"/>
<gene>
    <name evidence="4" type="ORF">GLYMA_10G053600</name>
</gene>
<evidence type="ECO:0000313" key="4">
    <source>
        <dbReference type="EMBL" id="KRH32481.1"/>
    </source>
</evidence>
<proteinExistence type="predicted"/>
<dbReference type="EMBL" id="CM000843">
    <property type="protein sequence ID" value="KRH32481.1"/>
    <property type="molecule type" value="Genomic_DNA"/>
</dbReference>
<reference evidence="4 5" key="1">
    <citation type="journal article" date="2010" name="Nature">
        <title>Genome sequence of the palaeopolyploid soybean.</title>
        <authorList>
            <person name="Schmutz J."/>
            <person name="Cannon S.B."/>
            <person name="Schlueter J."/>
            <person name="Ma J."/>
            <person name="Mitros T."/>
            <person name="Nelson W."/>
            <person name="Hyten D.L."/>
            <person name="Song Q."/>
            <person name="Thelen J.J."/>
            <person name="Cheng J."/>
            <person name="Xu D."/>
            <person name="Hellsten U."/>
            <person name="May G.D."/>
            <person name="Yu Y."/>
            <person name="Sakurai T."/>
            <person name="Umezawa T."/>
            <person name="Bhattacharyya M.K."/>
            <person name="Sandhu D."/>
            <person name="Valliyodan B."/>
            <person name="Lindquist E."/>
            <person name="Peto M."/>
            <person name="Grant D."/>
            <person name="Shu S."/>
            <person name="Goodstein D."/>
            <person name="Barry K."/>
            <person name="Futrell-Griggs M."/>
            <person name="Abernathy B."/>
            <person name="Du J."/>
            <person name="Tian Z."/>
            <person name="Zhu L."/>
            <person name="Gill N."/>
            <person name="Joshi T."/>
            <person name="Libault M."/>
            <person name="Sethuraman A."/>
            <person name="Zhang X.-C."/>
            <person name="Shinozaki K."/>
            <person name="Nguyen H.T."/>
            <person name="Wing R.A."/>
            <person name="Cregan P."/>
            <person name="Specht J."/>
            <person name="Grimwood J."/>
            <person name="Rokhsar D."/>
            <person name="Stacey G."/>
            <person name="Shoemaker R.C."/>
            <person name="Jackson S.A."/>
        </authorList>
    </citation>
    <scope>NUCLEOTIDE SEQUENCE</scope>
    <source>
        <strain evidence="5">cv. Williams 82</strain>
        <tissue evidence="4">Callus</tissue>
    </source>
</reference>
<dbReference type="PANTHER" id="PTHR43727">
    <property type="entry name" value="DIAMINOPIMELATE DECARBOXYLASE"/>
    <property type="match status" value="1"/>
</dbReference>
<dbReference type="SUPFAM" id="SSF51419">
    <property type="entry name" value="PLP-binding barrel"/>
    <property type="match status" value="1"/>
</dbReference>